<keyword evidence="2" id="KW-1185">Reference proteome</keyword>
<sequence length="39" mass="4452">MSCDYVIFYVTAGAGSRKRLKTESRSWHGFTGNCTNRHN</sequence>
<dbReference type="GeneID" id="55806672"/>
<reference evidence="2" key="1">
    <citation type="submission" date="2019-06" db="EMBL/GenBank/DDBJ databases">
        <authorList>
            <person name="Petit M.-A."/>
            <person name="Lossouarn J."/>
        </authorList>
    </citation>
    <scope>NUCLEOTIDE SEQUENCE [LARGE SCALE GENOMIC DNA]</scope>
</reference>
<dbReference type="Proteomes" id="UP000426006">
    <property type="component" value="Chromosome"/>
</dbReference>
<proteinExistence type="predicted"/>
<evidence type="ECO:0000313" key="1">
    <source>
        <dbReference type="EMBL" id="VUF53709.1"/>
    </source>
</evidence>
<dbReference type="EMBL" id="LR597637">
    <property type="protein sequence ID" value="VUF53709.1"/>
    <property type="molecule type" value="Genomic_DNA"/>
</dbReference>
<dbReference type="RefSeq" id="YP_009877481.1">
    <property type="nucleotide sequence ID" value="NC_049392.1"/>
</dbReference>
<name>A0A653FV00_9CAUD</name>
<accession>A0A653FV00</accession>
<dbReference type="KEGG" id="vg:55806672"/>
<evidence type="ECO:0000313" key="2">
    <source>
        <dbReference type="Proteomes" id="UP000426006"/>
    </source>
</evidence>
<organism evidence="1 2">
    <name type="scientific">Escherichia phage ESSI2_ev239</name>
    <dbReference type="NCBI Taxonomy" id="2695847"/>
    <lineage>
        <taxon>Viruses</taxon>
        <taxon>Duplodnaviria</taxon>
        <taxon>Heunggongvirae</taxon>
        <taxon>Uroviricota</taxon>
        <taxon>Caudoviricetes</taxon>
        <taxon>Peduoviridae</taxon>
        <taxon>Evevirus</taxon>
        <taxon>Evevirus ev239</taxon>
    </lineage>
</organism>
<protein>
    <submittedName>
        <fullName evidence="1">Uncharacterized protein</fullName>
    </submittedName>
</protein>